<dbReference type="EMBL" id="CP021324">
    <property type="protein sequence ID" value="ARS65177.1"/>
    <property type="molecule type" value="Genomic_DNA"/>
</dbReference>
<dbReference type="GeneID" id="32902024"/>
<sequence length="462" mass="50032">MNKVMAIAAVAIVAAIGISAFALMSSESGEVTINVQQPEAEKPAIVEEEISILDTNSSFSAPTTIAQSMMAAQPAPNVTIGDDGKIYVLYQDTVDEKTNIFLKTSTDNGQTFSESVRVNLIDGNVALDGRVAPTIQLGDNGEVYVAWANSRYEPNMFMGNYRQLIFTSSLDDGKTFEPSITIGADELHSGKYFQHMSIDGHGGIHMAWLDGPTKMNSTGYMEKDKSRDRGVRYTQSLDGGITFDTTKLIDANACPCCNVQTAADGEGSVYVSWRKVFGSGDTQVRDMVVAASTDGGKTFGAPVKIYDDGFQFKGCVHVGAPMAIDSVGTLHVAWYTGATERQGMYYASSTDNGQSFSEPMPILTGDWVPPQRIFITVDNDDTVWLTWEDATGLSTNDKSWRYGDTQALIFTAQVIDGELIRSDNPINENDAKSLTNIDSDSGLVSIVWTETDNSVKITTAEN</sequence>
<keyword evidence="2" id="KW-1185">Reference proteome</keyword>
<accession>A0A2Z2HPR2</accession>
<organism evidence="1 2">
    <name type="scientific">Candidatus Nitrosomarinus catalinensis</name>
    <dbReference type="NCBI Taxonomy" id="1898749"/>
    <lineage>
        <taxon>Archaea</taxon>
        <taxon>Nitrososphaerota</taxon>
        <taxon>Nitrososphaeria</taxon>
        <taxon>Nitrosopumilales</taxon>
        <taxon>Nitrosopumilaceae</taxon>
        <taxon>Candidatus Nitrosomarinus</taxon>
    </lineage>
</organism>
<dbReference type="SUPFAM" id="SSF50939">
    <property type="entry name" value="Sialidases"/>
    <property type="match status" value="1"/>
</dbReference>
<evidence type="ECO:0000313" key="1">
    <source>
        <dbReference type="EMBL" id="ARS65177.1"/>
    </source>
</evidence>
<dbReference type="KEGG" id="nct:NMSP_1578"/>
<gene>
    <name evidence="1" type="ORF">NMSP_1578</name>
</gene>
<dbReference type="CDD" id="cd15482">
    <property type="entry name" value="Sialidase_non-viral"/>
    <property type="match status" value="1"/>
</dbReference>
<evidence type="ECO:0000313" key="2">
    <source>
        <dbReference type="Proteomes" id="UP000249949"/>
    </source>
</evidence>
<dbReference type="Proteomes" id="UP000249949">
    <property type="component" value="Chromosome"/>
</dbReference>
<reference evidence="1 2" key="1">
    <citation type="journal article" date="2017" name="Environ. Microbiol.">
        <title>Genome and epigenome of a novel marine Thaumarchaeota strain suggest viral infection, phosphorothioation DNA modification and multiple restriction systems.</title>
        <authorList>
            <person name="Ahlgren N.A."/>
            <person name="Chen Y."/>
            <person name="Needham D.M."/>
            <person name="Parada A.E."/>
            <person name="Sachdeva R."/>
            <person name="Trinh V."/>
            <person name="Chen T."/>
            <person name="Fuhrman J.A."/>
        </authorList>
    </citation>
    <scope>NUCLEOTIDE SEQUENCE [LARGE SCALE GENOMIC DNA]</scope>
    <source>
        <strain evidence="1 2">SPOT01</strain>
    </source>
</reference>
<dbReference type="InterPro" id="IPR036278">
    <property type="entry name" value="Sialidase_sf"/>
</dbReference>
<protein>
    <submittedName>
        <fullName evidence="1">BNR/Asp-box repeat protein</fullName>
    </submittedName>
</protein>
<dbReference type="OrthoDB" id="7921at2157"/>
<dbReference type="AlphaFoldDB" id="A0A2Z2HPR2"/>
<dbReference type="RefSeq" id="WP_086908176.1">
    <property type="nucleotide sequence ID" value="NZ_CP021324.1"/>
</dbReference>
<dbReference type="Gene3D" id="2.120.10.10">
    <property type="match status" value="2"/>
</dbReference>
<proteinExistence type="predicted"/>
<name>A0A2Z2HPR2_9ARCH</name>